<comment type="subcellular location">
    <subcellularLocation>
        <location evidence="1">Nucleus</location>
        <location evidence="1">Nucleolus</location>
    </subcellularLocation>
</comment>
<feature type="domain" description="tRNA intron endonuclease catalytic" evidence="12">
    <location>
        <begin position="154"/>
        <end position="236"/>
    </location>
</feature>
<feature type="active site" evidence="11">
    <location>
        <position position="221"/>
    </location>
</feature>
<evidence type="ECO:0000256" key="9">
    <source>
        <dbReference type="ARBA" id="ARBA00070870"/>
    </source>
</evidence>
<evidence type="ECO:0000256" key="4">
    <source>
        <dbReference type="ARBA" id="ARBA00022664"/>
    </source>
</evidence>
<dbReference type="AlphaFoldDB" id="A0A6H5HN55"/>
<dbReference type="OrthoDB" id="48041at2759"/>
<dbReference type="GO" id="GO:0000379">
    <property type="term" value="P:tRNA-type intron splice site recognition and cleavage"/>
    <property type="evidence" value="ECO:0007669"/>
    <property type="project" value="UniProtKB-UniRule"/>
</dbReference>
<evidence type="ECO:0000259" key="12">
    <source>
        <dbReference type="Pfam" id="PF01974"/>
    </source>
</evidence>
<dbReference type="FunFam" id="3.40.1350.10:FF:000002">
    <property type="entry name" value="tRNA-splicing endonuclease subunit Sen34"/>
    <property type="match status" value="1"/>
</dbReference>
<evidence type="ECO:0000256" key="6">
    <source>
        <dbReference type="ARBA" id="ARBA00023239"/>
    </source>
</evidence>
<evidence type="ECO:0000256" key="8">
    <source>
        <dbReference type="ARBA" id="ARBA00064779"/>
    </source>
</evidence>
<dbReference type="Pfam" id="PF01974">
    <property type="entry name" value="tRNA_int_endo"/>
    <property type="match status" value="1"/>
</dbReference>
<dbReference type="InterPro" id="IPR059049">
    <property type="entry name" value="TSEN34_N"/>
</dbReference>
<sequence length="245" mass="28499">MNEADPPILITLDDQKGFIWDADDWLKLRKEHRIVGNLIGSLANIPRQDVVRGMPMVLLPEEVTLLLEKNIAVLMKVSDETEPDAKKEEYKQYLEKVQKEQEEFLSKSRLVNRKISYKMKQFFLGFNIKSNPWLKETMLCQGEWPYPKTAFETLKYRVFKDLWEKGLYLTNGSKFGGHFLAYPGDPLKFHAFYVVVVHLPENSISPLDLVRHARLGTHTKKTFVIASTNSENRIIYSSFEWTGKT</sequence>
<evidence type="ECO:0000256" key="10">
    <source>
        <dbReference type="PIRNR" id="PIRNR017250"/>
    </source>
</evidence>
<evidence type="ECO:0000313" key="15">
    <source>
        <dbReference type="Proteomes" id="UP000479000"/>
    </source>
</evidence>
<dbReference type="GO" id="GO:0006397">
    <property type="term" value="P:mRNA processing"/>
    <property type="evidence" value="ECO:0007669"/>
    <property type="project" value="UniProtKB-KW"/>
</dbReference>
<reference evidence="14 15" key="1">
    <citation type="submission" date="2020-02" db="EMBL/GenBank/DDBJ databases">
        <authorList>
            <person name="Ferguson B K."/>
        </authorList>
    </citation>
    <scope>NUCLEOTIDE SEQUENCE [LARGE SCALE GENOMIC DNA]</scope>
</reference>
<evidence type="ECO:0000256" key="3">
    <source>
        <dbReference type="ARBA" id="ARBA00012573"/>
    </source>
</evidence>
<comment type="function">
    <text evidence="10">Constitutes one of the two catalytic subunit of the tRNA-splicing endonuclease complex, a complex responsible for identification and cleavage of the splice sites in pre-tRNA. It cleaves pre-tRNA at the 5'- and 3'-splice sites to release the intron. The products are an intron and two tRNA half-molecules bearing 2',3'-cyclic phosphate and 5'-OH termini. There are no conserved sequences at the splice sites, but the intron is invariably located at the same site in the gene, placing the splice sites an invariant distance from the constant structural features of the tRNA body.</text>
</comment>
<feature type="active site" evidence="11">
    <location>
        <position position="190"/>
    </location>
</feature>
<feature type="domain" description="TSEN34 N-terminal" evidence="13">
    <location>
        <begin position="8"/>
        <end position="75"/>
    </location>
</feature>
<gene>
    <name evidence="14" type="ORF">NTEN_LOCUS23101</name>
</gene>
<dbReference type="GO" id="GO:0003676">
    <property type="term" value="F:nucleic acid binding"/>
    <property type="evidence" value="ECO:0007669"/>
    <property type="project" value="InterPro"/>
</dbReference>
<evidence type="ECO:0000256" key="11">
    <source>
        <dbReference type="PIRSR" id="PIRSR017250-50"/>
    </source>
</evidence>
<evidence type="ECO:0000259" key="13">
    <source>
        <dbReference type="Pfam" id="PF26577"/>
    </source>
</evidence>
<evidence type="ECO:0000256" key="1">
    <source>
        <dbReference type="ARBA" id="ARBA00004604"/>
    </source>
</evidence>
<dbReference type="EC" id="4.6.1.16" evidence="3 10"/>
<protein>
    <recommendedName>
        <fullName evidence="9 10">tRNA-splicing endonuclease subunit Sen34</fullName>
        <ecNumber evidence="3 10">4.6.1.16</ecNumber>
    </recommendedName>
</protein>
<keyword evidence="5 10" id="KW-0819">tRNA processing</keyword>
<dbReference type="Proteomes" id="UP000479000">
    <property type="component" value="Unassembled WGS sequence"/>
</dbReference>
<dbReference type="EMBL" id="CADCXU010033946">
    <property type="protein sequence ID" value="CAB0019389.1"/>
    <property type="molecule type" value="Genomic_DNA"/>
</dbReference>
<keyword evidence="15" id="KW-1185">Reference proteome</keyword>
<evidence type="ECO:0000313" key="14">
    <source>
        <dbReference type="EMBL" id="CAB0019389.1"/>
    </source>
</evidence>
<keyword evidence="4" id="KW-0507">mRNA processing</keyword>
<dbReference type="NCBIfam" id="TIGR00324">
    <property type="entry name" value="endA"/>
    <property type="match status" value="1"/>
</dbReference>
<dbReference type="InterPro" id="IPR036167">
    <property type="entry name" value="tRNA_intron_Endo_cat-like_sf"/>
</dbReference>
<accession>A0A6H5HN55</accession>
<dbReference type="InterPro" id="IPR011856">
    <property type="entry name" value="tRNA_endonuc-like_dom_sf"/>
</dbReference>
<dbReference type="SUPFAM" id="SSF53032">
    <property type="entry name" value="tRNA-intron endonuclease catalytic domain-like"/>
    <property type="match status" value="1"/>
</dbReference>
<feature type="active site" evidence="11">
    <location>
        <position position="182"/>
    </location>
</feature>
<dbReference type="InterPro" id="IPR016690">
    <property type="entry name" value="TSEN34"/>
</dbReference>
<dbReference type="GO" id="GO:0005730">
    <property type="term" value="C:nucleolus"/>
    <property type="evidence" value="ECO:0007669"/>
    <property type="project" value="UniProtKB-SubCell"/>
</dbReference>
<dbReference type="CDD" id="cd22363">
    <property type="entry name" value="tRNA-intron_lyase_C"/>
    <property type="match status" value="1"/>
</dbReference>
<dbReference type="Gene3D" id="3.40.1350.10">
    <property type="match status" value="1"/>
</dbReference>
<dbReference type="Pfam" id="PF26577">
    <property type="entry name" value="TSEN34_N"/>
    <property type="match status" value="1"/>
</dbReference>
<organism evidence="14 15">
    <name type="scientific">Nesidiocoris tenuis</name>
    <dbReference type="NCBI Taxonomy" id="355587"/>
    <lineage>
        <taxon>Eukaryota</taxon>
        <taxon>Metazoa</taxon>
        <taxon>Ecdysozoa</taxon>
        <taxon>Arthropoda</taxon>
        <taxon>Hexapoda</taxon>
        <taxon>Insecta</taxon>
        <taxon>Pterygota</taxon>
        <taxon>Neoptera</taxon>
        <taxon>Paraneoptera</taxon>
        <taxon>Hemiptera</taxon>
        <taxon>Heteroptera</taxon>
        <taxon>Panheteroptera</taxon>
        <taxon>Cimicomorpha</taxon>
        <taxon>Miridae</taxon>
        <taxon>Dicyphina</taxon>
        <taxon>Nesidiocoris</taxon>
    </lineage>
</organism>
<evidence type="ECO:0000256" key="7">
    <source>
        <dbReference type="ARBA" id="ARBA00023242"/>
    </source>
</evidence>
<keyword evidence="7" id="KW-0539">Nucleus</keyword>
<dbReference type="PANTHER" id="PTHR13070:SF0">
    <property type="entry name" value="TRNA-SPLICING ENDONUCLEASE SUBUNIT SEN34"/>
    <property type="match status" value="1"/>
</dbReference>
<evidence type="ECO:0000256" key="5">
    <source>
        <dbReference type="ARBA" id="ARBA00022694"/>
    </source>
</evidence>
<dbReference type="PANTHER" id="PTHR13070">
    <property type="entry name" value="TRNA-SPLICING ENDONUCLEASE SUBUNIT SEN34-RELATED"/>
    <property type="match status" value="1"/>
</dbReference>
<dbReference type="GO" id="GO:0000213">
    <property type="term" value="F:tRNA-intron lyase activity"/>
    <property type="evidence" value="ECO:0007669"/>
    <property type="project" value="UniProtKB-UniRule"/>
</dbReference>
<dbReference type="GO" id="GO:0000214">
    <property type="term" value="C:tRNA-intron endonuclease complex"/>
    <property type="evidence" value="ECO:0007669"/>
    <property type="project" value="UniProtKB-UniRule"/>
</dbReference>
<dbReference type="InterPro" id="IPR006676">
    <property type="entry name" value="tRNA_splic"/>
</dbReference>
<evidence type="ECO:0000256" key="2">
    <source>
        <dbReference type="ARBA" id="ARBA00008078"/>
    </source>
</evidence>
<dbReference type="PIRSF" id="PIRSF017250">
    <property type="entry name" value="tRNA_splic_SEN34"/>
    <property type="match status" value="1"/>
</dbReference>
<comment type="subunit">
    <text evidence="8">tRNA splicing endonuclease is a heterotetramer composed of TSEN2, TSEN15, TSEN34/LENG5 and TSEN54. tRNA splicing endonuclease complex also contains proteins of the pre-mRNA 3'-end processing machinery such as CLP1, CPSF1, CPSF4 and CSTF2.</text>
</comment>
<name>A0A6H5HN55_9HEMI</name>
<dbReference type="InterPro" id="IPR006677">
    <property type="entry name" value="tRNA_intron_Endonuc_cat-like"/>
</dbReference>
<keyword evidence="6 10" id="KW-0456">Lyase</keyword>
<proteinExistence type="inferred from homology"/>
<comment type="similarity">
    <text evidence="2 10">Belongs to the tRNA-intron endonuclease family.</text>
</comment>